<comment type="caution">
    <text evidence="3">The sequence shown here is derived from an EMBL/GenBank/DDBJ whole genome shotgun (WGS) entry which is preliminary data.</text>
</comment>
<evidence type="ECO:0000313" key="3">
    <source>
        <dbReference type="EMBL" id="MEM5497602.1"/>
    </source>
</evidence>
<feature type="compositionally biased region" description="Low complexity" evidence="1">
    <location>
        <begin position="109"/>
        <end position="119"/>
    </location>
</feature>
<dbReference type="RefSeq" id="WP_342881555.1">
    <property type="nucleotide sequence ID" value="NZ_JBBMQS010000005.1"/>
</dbReference>
<evidence type="ECO:0000259" key="2">
    <source>
        <dbReference type="Pfam" id="PF12766"/>
    </source>
</evidence>
<dbReference type="EMBL" id="JBBMQS010000005">
    <property type="protein sequence ID" value="MEM5497602.1"/>
    <property type="molecule type" value="Genomic_DNA"/>
</dbReference>
<sequence>MEHHSLWQTIFYRSLAAHEKIPASRYLQLATVDNHGHPHCRTLVFRGFNQDKNQMYLHTDNRSEKMSQLERHNSVEACWYFSETREQFRFSGHVESISDKKSISHKKSISQSEQSKTTSCSPEAQRLRLTHWQNLSDALRESYGQNYDIAKPDENFVLLILHITRVDYLRLAPLPHLRVIYHLDASENWQAKSALP</sequence>
<keyword evidence="4" id="KW-1185">Reference proteome</keyword>
<evidence type="ECO:0000313" key="4">
    <source>
        <dbReference type="Proteomes" id="UP001461163"/>
    </source>
</evidence>
<dbReference type="PANTHER" id="PTHR28243">
    <property type="entry name" value="AGL049CP"/>
    <property type="match status" value="1"/>
</dbReference>
<feature type="domain" description="Pyridoxamine 5'-phosphate oxidase Alr4036 family FMN-binding" evidence="2">
    <location>
        <begin position="6"/>
        <end position="97"/>
    </location>
</feature>
<dbReference type="Gene3D" id="2.30.110.10">
    <property type="entry name" value="Electron Transport, Fmn-binding Protein, Chain A"/>
    <property type="match status" value="1"/>
</dbReference>
<name>A0ABU9SUR5_9ALTE</name>
<feature type="region of interest" description="Disordered" evidence="1">
    <location>
        <begin position="101"/>
        <end position="120"/>
    </location>
</feature>
<gene>
    <name evidence="3" type="ORF">WNY77_09385</name>
</gene>
<protein>
    <submittedName>
        <fullName evidence="3">Pyridoxamine 5'-phosphate oxidase family protein</fullName>
    </submittedName>
</protein>
<reference evidence="3 4" key="1">
    <citation type="submission" date="2024-03" db="EMBL/GenBank/DDBJ databases">
        <title>Community enrichment and isolation of bacterial strains for fucoidan degradation.</title>
        <authorList>
            <person name="Sichert A."/>
        </authorList>
    </citation>
    <scope>NUCLEOTIDE SEQUENCE [LARGE SCALE GENOMIC DNA]</scope>
    <source>
        <strain evidence="3 4">AS12</strain>
    </source>
</reference>
<dbReference type="InterPro" id="IPR024624">
    <property type="entry name" value="Pyridox_Oxase_Alr4036_FMN-bd"/>
</dbReference>
<dbReference type="Proteomes" id="UP001461163">
    <property type="component" value="Unassembled WGS sequence"/>
</dbReference>
<organism evidence="3 4">
    <name type="scientific">Paraglaciecola mesophila</name>
    <dbReference type="NCBI Taxonomy" id="197222"/>
    <lineage>
        <taxon>Bacteria</taxon>
        <taxon>Pseudomonadati</taxon>
        <taxon>Pseudomonadota</taxon>
        <taxon>Gammaproteobacteria</taxon>
        <taxon>Alteromonadales</taxon>
        <taxon>Alteromonadaceae</taxon>
        <taxon>Paraglaciecola</taxon>
    </lineage>
</organism>
<dbReference type="SUPFAM" id="SSF50475">
    <property type="entry name" value="FMN-binding split barrel"/>
    <property type="match status" value="1"/>
</dbReference>
<accession>A0ABU9SUR5</accession>
<proteinExistence type="predicted"/>
<evidence type="ECO:0000256" key="1">
    <source>
        <dbReference type="SAM" id="MobiDB-lite"/>
    </source>
</evidence>
<dbReference type="PANTHER" id="PTHR28243:SF1">
    <property type="entry name" value="PYRIDOXAMINE 5'-PHOSPHATE OXIDASE ALR4036 FAMILY FMN-BINDING DOMAIN-CONTAINING PROTEIN"/>
    <property type="match status" value="1"/>
</dbReference>
<dbReference type="Pfam" id="PF12766">
    <property type="entry name" value="Pyridox_oxase_2"/>
    <property type="match status" value="1"/>
</dbReference>
<dbReference type="InterPro" id="IPR012349">
    <property type="entry name" value="Split_barrel_FMN-bd"/>
</dbReference>